<protein>
    <submittedName>
        <fullName evidence="1">Uncharacterized protein</fullName>
    </submittedName>
</protein>
<proteinExistence type="predicted"/>
<gene>
    <name evidence="1" type="ORF">E2C01_102823</name>
</gene>
<dbReference type="Proteomes" id="UP000324222">
    <property type="component" value="Unassembled WGS sequence"/>
</dbReference>
<dbReference type="AlphaFoldDB" id="A0A5B7KJA0"/>
<evidence type="ECO:0000313" key="2">
    <source>
        <dbReference type="Proteomes" id="UP000324222"/>
    </source>
</evidence>
<dbReference type="EMBL" id="VSRR010154024">
    <property type="protein sequence ID" value="MPD06984.1"/>
    <property type="molecule type" value="Genomic_DNA"/>
</dbReference>
<organism evidence="1 2">
    <name type="scientific">Portunus trituberculatus</name>
    <name type="common">Swimming crab</name>
    <name type="synonym">Neptunus trituberculatus</name>
    <dbReference type="NCBI Taxonomy" id="210409"/>
    <lineage>
        <taxon>Eukaryota</taxon>
        <taxon>Metazoa</taxon>
        <taxon>Ecdysozoa</taxon>
        <taxon>Arthropoda</taxon>
        <taxon>Crustacea</taxon>
        <taxon>Multicrustacea</taxon>
        <taxon>Malacostraca</taxon>
        <taxon>Eumalacostraca</taxon>
        <taxon>Eucarida</taxon>
        <taxon>Decapoda</taxon>
        <taxon>Pleocyemata</taxon>
        <taxon>Brachyura</taxon>
        <taxon>Eubrachyura</taxon>
        <taxon>Portunoidea</taxon>
        <taxon>Portunidae</taxon>
        <taxon>Portuninae</taxon>
        <taxon>Portunus</taxon>
    </lineage>
</organism>
<evidence type="ECO:0000313" key="1">
    <source>
        <dbReference type="EMBL" id="MPD06984.1"/>
    </source>
</evidence>
<name>A0A5B7KJA0_PORTR</name>
<reference evidence="1 2" key="1">
    <citation type="submission" date="2019-05" db="EMBL/GenBank/DDBJ databases">
        <title>Another draft genome of Portunus trituberculatus and its Hox gene families provides insights of decapod evolution.</title>
        <authorList>
            <person name="Jeong J.-H."/>
            <person name="Song I."/>
            <person name="Kim S."/>
            <person name="Choi T."/>
            <person name="Kim D."/>
            <person name="Ryu S."/>
            <person name="Kim W."/>
        </authorList>
    </citation>
    <scope>NUCLEOTIDE SEQUENCE [LARGE SCALE GENOMIC DNA]</scope>
    <source>
        <tissue evidence="1">Muscle</tissue>
    </source>
</reference>
<keyword evidence="2" id="KW-1185">Reference proteome</keyword>
<sequence length="165" mass="19859">MMEVRKHNDKVQQSVKVIEEKQSVWIKQREGDEEYLKKIIEEQQKEKQEETGKGHVAEEGNQAINLVEEFHRIGKFEEQKERPLKIKFTTQVQAVVVLSGSWKLAGNDEFKNVWINKDLDEDERTRVKELVTEAKQKNDMRMEEEKEQFYGRVRDLRLRKKFIRR</sequence>
<accession>A0A5B7KJA0</accession>
<comment type="caution">
    <text evidence="1">The sequence shown here is derived from an EMBL/GenBank/DDBJ whole genome shotgun (WGS) entry which is preliminary data.</text>
</comment>